<name>A0A1H8V2M6_9ACTN</name>
<dbReference type="AlphaFoldDB" id="A0A1H8V2M6"/>
<dbReference type="EMBL" id="FOEE01000010">
    <property type="protein sequence ID" value="SEP09679.1"/>
    <property type="molecule type" value="Genomic_DNA"/>
</dbReference>
<keyword evidence="1" id="KW-0812">Transmembrane</keyword>
<feature type="transmembrane region" description="Helical" evidence="1">
    <location>
        <begin position="71"/>
        <end position="92"/>
    </location>
</feature>
<keyword evidence="1" id="KW-0472">Membrane</keyword>
<accession>A0A1H8V2M6</accession>
<protein>
    <submittedName>
        <fullName evidence="2">Uncharacterized protein</fullName>
    </submittedName>
</protein>
<evidence type="ECO:0000256" key="1">
    <source>
        <dbReference type="SAM" id="Phobius"/>
    </source>
</evidence>
<proteinExistence type="predicted"/>
<dbReference type="Proteomes" id="UP000198960">
    <property type="component" value="Unassembled WGS sequence"/>
</dbReference>
<feature type="transmembrane region" description="Helical" evidence="1">
    <location>
        <begin position="12"/>
        <end position="33"/>
    </location>
</feature>
<dbReference type="STRING" id="673521.SAMN05660991_03237"/>
<evidence type="ECO:0000313" key="3">
    <source>
        <dbReference type="Proteomes" id="UP000198960"/>
    </source>
</evidence>
<reference evidence="3" key="1">
    <citation type="submission" date="2016-10" db="EMBL/GenBank/DDBJ databases">
        <authorList>
            <person name="Varghese N."/>
            <person name="Submissions S."/>
        </authorList>
    </citation>
    <scope>NUCLEOTIDE SEQUENCE [LARGE SCALE GENOMIC DNA]</scope>
    <source>
        <strain evidence="3">DSM 45413</strain>
    </source>
</reference>
<keyword evidence="3" id="KW-1185">Reference proteome</keyword>
<dbReference type="RefSeq" id="WP_091945600.1">
    <property type="nucleotide sequence ID" value="NZ_FOEE01000010.1"/>
</dbReference>
<gene>
    <name evidence="2" type="ORF">SAMN05660991_03237</name>
</gene>
<sequence>MAARALNVVATVVRVVCSVIGAIVALYAVFVFFEANPANGLVEFARGIREDFGGFTTDLFTPDDPKVRETVNAAIAAIVWVVAGSMLSKLIVRLAPASRAKTG</sequence>
<keyword evidence="1" id="KW-1133">Transmembrane helix</keyword>
<evidence type="ECO:0000313" key="2">
    <source>
        <dbReference type="EMBL" id="SEP09679.1"/>
    </source>
</evidence>
<organism evidence="2 3">
    <name type="scientific">Trujillonella endophytica</name>
    <dbReference type="NCBI Taxonomy" id="673521"/>
    <lineage>
        <taxon>Bacteria</taxon>
        <taxon>Bacillati</taxon>
        <taxon>Actinomycetota</taxon>
        <taxon>Actinomycetes</taxon>
        <taxon>Geodermatophilales</taxon>
        <taxon>Geodermatophilaceae</taxon>
        <taxon>Trujillonella</taxon>
    </lineage>
</organism>
<dbReference type="OrthoDB" id="5192539at2"/>